<reference evidence="1 2" key="1">
    <citation type="journal article" date="2018" name="Mol. Biol. Evol.">
        <title>Broad Genomic Sampling Reveals a Smut Pathogenic Ancestry of the Fungal Clade Ustilaginomycotina.</title>
        <authorList>
            <person name="Kijpornyongpan T."/>
            <person name="Mondo S.J."/>
            <person name="Barry K."/>
            <person name="Sandor L."/>
            <person name="Lee J."/>
            <person name="Lipzen A."/>
            <person name="Pangilinan J."/>
            <person name="LaButti K."/>
            <person name="Hainaut M."/>
            <person name="Henrissat B."/>
            <person name="Grigoriev I.V."/>
            <person name="Spatafora J.W."/>
            <person name="Aime M.C."/>
        </authorList>
    </citation>
    <scope>NUCLEOTIDE SEQUENCE [LARGE SCALE GENOMIC DNA]</scope>
    <source>
        <strain evidence="1 2">SA 807</strain>
    </source>
</reference>
<evidence type="ECO:0000313" key="2">
    <source>
        <dbReference type="Proteomes" id="UP000245626"/>
    </source>
</evidence>
<evidence type="ECO:0000313" key="1">
    <source>
        <dbReference type="EMBL" id="PWN50840.1"/>
    </source>
</evidence>
<proteinExistence type="predicted"/>
<protein>
    <submittedName>
        <fullName evidence="1">Alpha/beta-hydrolase</fullName>
    </submittedName>
</protein>
<keyword evidence="2" id="KW-1185">Reference proteome</keyword>
<sequence>MRTSSIILLMRSAPPLNLTLELKRRIQSSIDRLVRSPTAAKPPPSHIVTSRTGLVAFLGSLIVYNFTHNTQPAATPSLSAPLLPLTCSATLDLIPPIGPKAVGSRRSIHSSARRSHAPSRPQRSPSPSSPLNSSGSLFTPDHHHPRLSLRSPAGSPIKTSRWWQRLSLSFLSQGSGLWLSLSSDPSPNAHQKVVKPKASGSGPIYSLIRHPALYNPVRAPRHPIVLCHGLYGFDVRGPFLGLEIHYWAAVLDILRKRVGADVIIRGVPGTGSIQQRAESLHKFLCSEDAGVKGKKLNFIGHSMGGLDVRHLITNIRPKPEQYIPASLTTISTPHRGSPFMDWCNANIGVGNEYIEQAIAEARAKRLGHAEPTQSSGSSSPARPPYSLKSPLFSRPKNSRNGKGISESMSAASEPSREAKAPGERAAKAFSIESDALGSTQEGNEREAKDEQKSSLPFGLSAFTSALSSLSGSFSGYMLSLLDTPAYAMLSTKYMNEVFNPQTPNLPHVKYYSVAARTPRLAIWHPLWLPKLVLDAAAESRTTGGESDGSADALGGEEQGNDGLVSVQSAKWGEFLGVMEGCDHWDLRGGGAPRWRGKTNPATGKPYPNPSPAERDPEGDKTRKGSGAGSSWLDINRLLFNRSNAKGGARRSEDEARKLNGPVIPQHEAPKARTTYGASSKEALRGQGSTLDEESANVLGSSFSPSIANEALVGELVDWISNRLPRRDEARHAQAEERNRLISEMELSRSRMDAQAKDSEQLCWNGSDVAGLPTFDERRASLPETGQPDGSLSWAAPHRSLRETGTAPCALRNPDGASEGDASITCATATATRTFEQEPHESDLKVREGSQQFEVSPGSKKLEAQGQVESTESRSLIAQNSERRTAWVRKAQGSGEAASAFSLGSRQPGDLLLSQTASSDARRDLGESGPRDFATSGTSIPPFLVEKGPNPTPYANPSSSGLPYLEITGNLHPHLLLEHQDGGEANAERKVRLAEREAREERRRLSEADDLDRFWVALCRHLYQEGF</sequence>
<accession>A0ACD0NYC0</accession>
<name>A0ACD0NYC0_9BASI</name>
<dbReference type="Proteomes" id="UP000245626">
    <property type="component" value="Unassembled WGS sequence"/>
</dbReference>
<gene>
    <name evidence="1" type="ORF">IE53DRAFT_410603</name>
</gene>
<organism evidence="1 2">
    <name type="scientific">Violaceomyces palustris</name>
    <dbReference type="NCBI Taxonomy" id="1673888"/>
    <lineage>
        <taxon>Eukaryota</taxon>
        <taxon>Fungi</taxon>
        <taxon>Dikarya</taxon>
        <taxon>Basidiomycota</taxon>
        <taxon>Ustilaginomycotina</taxon>
        <taxon>Ustilaginomycetes</taxon>
        <taxon>Violaceomycetales</taxon>
        <taxon>Violaceomycetaceae</taxon>
        <taxon>Violaceomyces</taxon>
    </lineage>
</organism>
<dbReference type="EMBL" id="KZ819893">
    <property type="protein sequence ID" value="PWN50840.1"/>
    <property type="molecule type" value="Genomic_DNA"/>
</dbReference>